<dbReference type="Proteomes" id="UP000014629">
    <property type="component" value="Unassembled WGS sequence"/>
</dbReference>
<feature type="compositionally biased region" description="Basic residues" evidence="1">
    <location>
        <begin position="1"/>
        <end position="12"/>
    </location>
</feature>
<gene>
    <name evidence="2" type="ORF">STRAU_3521</name>
</gene>
<keyword evidence="3" id="KW-1185">Reference proteome</keyword>
<protein>
    <submittedName>
        <fullName evidence="2">Uncharacterized protein</fullName>
    </submittedName>
</protein>
<feature type="region of interest" description="Disordered" evidence="1">
    <location>
        <begin position="1"/>
        <end position="33"/>
    </location>
</feature>
<comment type="caution">
    <text evidence="2">The sequence shown here is derived from an EMBL/GenBank/DDBJ whole genome shotgun (WGS) entry which is preliminary data.</text>
</comment>
<dbReference type="AlphaFoldDB" id="S4APQ7"/>
<dbReference type="EMBL" id="AOPZ01000162">
    <property type="protein sequence ID" value="EPH43442.1"/>
    <property type="molecule type" value="Genomic_DNA"/>
</dbReference>
<reference evidence="2 3" key="1">
    <citation type="submission" date="2013-02" db="EMBL/GenBank/DDBJ databases">
        <title>Draft Genome Sequence of Streptomyces aurantiacus, Which Produces Setomimycin.</title>
        <authorList>
            <person name="Gruening B.A."/>
            <person name="Praeg A."/>
            <person name="Erxleben A."/>
            <person name="Guenther S."/>
            <person name="Mueller M."/>
        </authorList>
    </citation>
    <scope>NUCLEOTIDE SEQUENCE [LARGE SCALE GENOMIC DNA]</scope>
    <source>
        <strain evidence="2 3">JA 4570</strain>
    </source>
</reference>
<accession>S4APQ7</accession>
<evidence type="ECO:0000256" key="1">
    <source>
        <dbReference type="SAM" id="MobiDB-lite"/>
    </source>
</evidence>
<feature type="compositionally biased region" description="Basic and acidic residues" evidence="1">
    <location>
        <begin position="23"/>
        <end position="33"/>
    </location>
</feature>
<evidence type="ECO:0000313" key="2">
    <source>
        <dbReference type="EMBL" id="EPH43442.1"/>
    </source>
</evidence>
<evidence type="ECO:0000313" key="3">
    <source>
        <dbReference type="Proteomes" id="UP000014629"/>
    </source>
</evidence>
<sequence>MNASRVRPRRALKAAVHTPQAPRGDRTVRQNRP</sequence>
<name>S4APQ7_9ACTN</name>
<organism evidence="2 3">
    <name type="scientific">Streptomyces aurantiacus JA 4570</name>
    <dbReference type="NCBI Taxonomy" id="1286094"/>
    <lineage>
        <taxon>Bacteria</taxon>
        <taxon>Bacillati</taxon>
        <taxon>Actinomycetota</taxon>
        <taxon>Actinomycetes</taxon>
        <taxon>Kitasatosporales</taxon>
        <taxon>Streptomycetaceae</taxon>
        <taxon>Streptomyces</taxon>
        <taxon>Streptomyces aurantiacus group</taxon>
    </lineage>
</organism>
<proteinExistence type="predicted"/>